<organism evidence="2 3">
    <name type="scientific">Bacillus salipaludis</name>
    <dbReference type="NCBI Taxonomy" id="2547811"/>
    <lineage>
        <taxon>Bacteria</taxon>
        <taxon>Bacillati</taxon>
        <taxon>Bacillota</taxon>
        <taxon>Bacilli</taxon>
        <taxon>Bacillales</taxon>
        <taxon>Bacillaceae</taxon>
        <taxon>Bacillus</taxon>
    </lineage>
</organism>
<keyword evidence="3" id="KW-1185">Reference proteome</keyword>
<evidence type="ECO:0000313" key="2">
    <source>
        <dbReference type="EMBL" id="MDQ6598178.1"/>
    </source>
</evidence>
<feature type="compositionally biased region" description="Basic and acidic residues" evidence="1">
    <location>
        <begin position="1"/>
        <end position="16"/>
    </location>
</feature>
<feature type="compositionally biased region" description="Polar residues" evidence="1">
    <location>
        <begin position="63"/>
        <end position="79"/>
    </location>
</feature>
<dbReference type="Proteomes" id="UP001178888">
    <property type="component" value="Unassembled WGS sequence"/>
</dbReference>
<proteinExistence type="predicted"/>
<dbReference type="AlphaFoldDB" id="A0AA90R102"/>
<dbReference type="EMBL" id="JAVGVR010000001">
    <property type="protein sequence ID" value="MDQ6598178.1"/>
    <property type="molecule type" value="Genomic_DNA"/>
</dbReference>
<accession>A0AA90R102</accession>
<dbReference type="RefSeq" id="WP_308913529.1">
    <property type="nucleotide sequence ID" value="NZ_JAVGVR010000001.1"/>
</dbReference>
<feature type="region of interest" description="Disordered" evidence="1">
    <location>
        <begin position="1"/>
        <end position="79"/>
    </location>
</feature>
<gene>
    <name evidence="2" type="ORF">RCG21_17750</name>
</gene>
<evidence type="ECO:0000256" key="1">
    <source>
        <dbReference type="SAM" id="MobiDB-lite"/>
    </source>
</evidence>
<comment type="caution">
    <text evidence="2">The sequence shown here is derived from an EMBL/GenBank/DDBJ whole genome shotgun (WGS) entry which is preliminary data.</text>
</comment>
<sequence>MDKNKYEQKNMEDAGHRVGLAPYYLNDREVEKGKNDDDPAQDRTERDVKDSLEQNGSRESEKQNGTSGYNIESLSSERS</sequence>
<reference evidence="2" key="1">
    <citation type="submission" date="2023-08" db="EMBL/GenBank/DDBJ databases">
        <title>Nitrogen cycling bacteria in agricultural field soils.</title>
        <authorList>
            <person name="Jang J."/>
        </authorList>
    </citation>
    <scope>NUCLEOTIDE SEQUENCE</scope>
    <source>
        <strain evidence="2">PS3-36</strain>
    </source>
</reference>
<evidence type="ECO:0000313" key="3">
    <source>
        <dbReference type="Proteomes" id="UP001178888"/>
    </source>
</evidence>
<protein>
    <submittedName>
        <fullName evidence="2">Uncharacterized protein</fullName>
    </submittedName>
</protein>
<feature type="compositionally biased region" description="Basic and acidic residues" evidence="1">
    <location>
        <begin position="26"/>
        <end position="62"/>
    </location>
</feature>
<name>A0AA90R102_9BACI</name>